<feature type="transmembrane region" description="Helical" evidence="7">
    <location>
        <begin position="474"/>
        <end position="497"/>
    </location>
</feature>
<evidence type="ECO:0000256" key="2">
    <source>
        <dbReference type="ARBA" id="ARBA00008974"/>
    </source>
</evidence>
<dbReference type="GO" id="GO:0005886">
    <property type="term" value="C:plasma membrane"/>
    <property type="evidence" value="ECO:0007669"/>
    <property type="project" value="TreeGrafter"/>
</dbReference>
<dbReference type="VEuPathDB" id="FungiDB:AB675_11031"/>
<dbReference type="GO" id="GO:0015205">
    <property type="term" value="F:nucleobase transmembrane transporter activity"/>
    <property type="evidence" value="ECO:0007669"/>
    <property type="project" value="TreeGrafter"/>
</dbReference>
<comment type="caution">
    <text evidence="8">The sequence shown here is derived from an EMBL/GenBank/DDBJ whole genome shotgun (WGS) entry which is preliminary data.</text>
</comment>
<feature type="transmembrane region" description="Helical" evidence="7">
    <location>
        <begin position="72"/>
        <end position="96"/>
    </location>
</feature>
<gene>
    <name evidence="8" type="ORF">AB675_11031</name>
</gene>
<dbReference type="GeneID" id="28731725"/>
<reference evidence="8 9" key="1">
    <citation type="submission" date="2015-06" db="EMBL/GenBank/DDBJ databases">
        <title>Draft genome of the ant-associated black yeast Phialophora attae CBS 131958.</title>
        <authorList>
            <person name="Moreno L.F."/>
            <person name="Stielow B.J."/>
            <person name="de Hoog S."/>
            <person name="Vicente V.A."/>
            <person name="Weiss V.A."/>
            <person name="de Vries M."/>
            <person name="Cruz L.M."/>
            <person name="Souza E.M."/>
        </authorList>
    </citation>
    <scope>NUCLEOTIDE SEQUENCE [LARGE SCALE GENOMIC DNA]</scope>
    <source>
        <strain evidence="8 9">CBS 131958</strain>
    </source>
</reference>
<evidence type="ECO:0000256" key="1">
    <source>
        <dbReference type="ARBA" id="ARBA00004141"/>
    </source>
</evidence>
<dbReference type="EMBL" id="LFJN01000058">
    <property type="protein sequence ID" value="KPI34499.1"/>
    <property type="molecule type" value="Genomic_DNA"/>
</dbReference>
<organism evidence="8 9">
    <name type="scientific">Cyphellophora attinorum</name>
    <dbReference type="NCBI Taxonomy" id="1664694"/>
    <lineage>
        <taxon>Eukaryota</taxon>
        <taxon>Fungi</taxon>
        <taxon>Dikarya</taxon>
        <taxon>Ascomycota</taxon>
        <taxon>Pezizomycotina</taxon>
        <taxon>Eurotiomycetes</taxon>
        <taxon>Chaetothyriomycetidae</taxon>
        <taxon>Chaetothyriales</taxon>
        <taxon>Cyphellophoraceae</taxon>
        <taxon>Cyphellophora</taxon>
    </lineage>
</organism>
<feature type="transmembrane region" description="Helical" evidence="7">
    <location>
        <begin position="197"/>
        <end position="218"/>
    </location>
</feature>
<dbReference type="OrthoDB" id="2018619at2759"/>
<evidence type="ECO:0000256" key="6">
    <source>
        <dbReference type="SAM" id="MobiDB-lite"/>
    </source>
</evidence>
<protein>
    <submittedName>
        <fullName evidence="8">Putative permease</fullName>
    </submittedName>
</protein>
<comment type="subcellular location">
    <subcellularLocation>
        <location evidence="1">Membrane</location>
        <topology evidence="1">Multi-pass membrane protein</topology>
    </subcellularLocation>
</comment>
<evidence type="ECO:0000256" key="3">
    <source>
        <dbReference type="ARBA" id="ARBA00022692"/>
    </source>
</evidence>
<dbReference type="InterPro" id="IPR045225">
    <property type="entry name" value="Uracil/uridine/allantoin_perm"/>
</dbReference>
<feature type="transmembrane region" description="Helical" evidence="7">
    <location>
        <begin position="117"/>
        <end position="138"/>
    </location>
</feature>
<accession>A0A0N0NHP2</accession>
<evidence type="ECO:0000256" key="4">
    <source>
        <dbReference type="ARBA" id="ARBA00022989"/>
    </source>
</evidence>
<feature type="transmembrane region" description="Helical" evidence="7">
    <location>
        <begin position="172"/>
        <end position="190"/>
    </location>
</feature>
<feature type="transmembrane region" description="Helical" evidence="7">
    <location>
        <begin position="371"/>
        <end position="388"/>
    </location>
</feature>
<name>A0A0N0NHP2_9EURO</name>
<feature type="transmembrane region" description="Helical" evidence="7">
    <location>
        <begin position="46"/>
        <end position="66"/>
    </location>
</feature>
<proteinExistence type="inferred from homology"/>
<dbReference type="InterPro" id="IPR001248">
    <property type="entry name" value="Pur-cyt_permease"/>
</dbReference>
<feature type="region of interest" description="Disordered" evidence="6">
    <location>
        <begin position="526"/>
        <end position="553"/>
    </location>
</feature>
<evidence type="ECO:0000256" key="5">
    <source>
        <dbReference type="ARBA" id="ARBA00023136"/>
    </source>
</evidence>
<dbReference type="Proteomes" id="UP000038010">
    <property type="component" value="Unassembled WGS sequence"/>
</dbReference>
<keyword evidence="3 7" id="KW-0812">Transmembrane</keyword>
<dbReference type="Gene3D" id="1.10.4160.10">
    <property type="entry name" value="Hydantoin permease"/>
    <property type="match status" value="1"/>
</dbReference>
<keyword evidence="9" id="KW-1185">Reference proteome</keyword>
<feature type="transmembrane region" description="Helical" evidence="7">
    <location>
        <begin position="394"/>
        <end position="419"/>
    </location>
</feature>
<dbReference type="RefSeq" id="XP_017994462.1">
    <property type="nucleotide sequence ID" value="XM_018139845.1"/>
</dbReference>
<sequence>MSKYMKWAELPARKDIYQDRGTTKWGNHDLYPIVPAERTYGRGAYLLYWVTCAAGLSTFAIGSSYVAVGLTAGQACGAVLIGASVSSMNALLCGRAGAEKHLGYTMMARVSFGLRGMWLPLFFQLMSNVVFFGLQAVYGGQAISLMLGAMSSSYRNLPNTLPASAGTTTKDLVGFFLYIILYLPVVIWIKPHKLEKFMWPAFVGTIATVFGIMGWAVAMNGGHTGSLVTPAIKISTSARTFRFFQCISSVCGTYGGAADRFSDWTRFSKKKNSYIIGSATAMPVCITLCAILGVLTASATNATYGKPMWQPLVILSFAQQEHYTAGGRALTFFAGLSIWSHQVFVNVTQNNVGAGMDLAGIFPRYISTQRGAILLTIAGIIVQPWRFFTQATVFISVISSFAVFASVCTAILILDYWVIRKRAWKVPDLFQGGPDYIYWYTHGINFRAWFVYIVSVVPSLPGLVMAIMGKTSGAAVRIYQITYIVGFFLGCILHLTVNKLFPPSGLGIAEPFDDRETSEGTVIEGVASGSESGSTTPKQAVATESKALPEVAA</sequence>
<dbReference type="AlphaFoldDB" id="A0A0N0NHP2"/>
<dbReference type="PANTHER" id="PTHR30618:SF15">
    <property type="entry name" value="NICOTINAMIDE RIBOSIDE TRANSPORTER 1-RELATED"/>
    <property type="match status" value="1"/>
</dbReference>
<evidence type="ECO:0000313" key="9">
    <source>
        <dbReference type="Proteomes" id="UP000038010"/>
    </source>
</evidence>
<feature type="compositionally biased region" description="Polar residues" evidence="6">
    <location>
        <begin position="529"/>
        <end position="538"/>
    </location>
</feature>
<dbReference type="Pfam" id="PF02133">
    <property type="entry name" value="Transp_cyt_pur"/>
    <property type="match status" value="1"/>
</dbReference>
<comment type="similarity">
    <text evidence="2">Belongs to the purine-cytosine permease (2.A.39) family.</text>
</comment>
<keyword evidence="5 7" id="KW-0472">Membrane</keyword>
<evidence type="ECO:0000313" key="8">
    <source>
        <dbReference type="EMBL" id="KPI34499.1"/>
    </source>
</evidence>
<dbReference type="PANTHER" id="PTHR30618">
    <property type="entry name" value="NCS1 FAMILY PURINE/PYRIMIDINE TRANSPORTER"/>
    <property type="match status" value="1"/>
</dbReference>
<feature type="transmembrane region" description="Helical" evidence="7">
    <location>
        <begin position="449"/>
        <end position="468"/>
    </location>
</feature>
<evidence type="ECO:0000256" key="7">
    <source>
        <dbReference type="SAM" id="Phobius"/>
    </source>
</evidence>
<feature type="transmembrane region" description="Helical" evidence="7">
    <location>
        <begin position="274"/>
        <end position="299"/>
    </location>
</feature>
<keyword evidence="4 7" id="KW-1133">Transmembrane helix</keyword>